<keyword evidence="3" id="KW-1185">Reference proteome</keyword>
<comment type="caution">
    <text evidence="2">The sequence shown here is derived from an EMBL/GenBank/DDBJ whole genome shotgun (WGS) entry which is preliminary data.</text>
</comment>
<evidence type="ECO:0000313" key="2">
    <source>
        <dbReference type="EMBL" id="KAI6654932.1"/>
    </source>
</evidence>
<dbReference type="AlphaFoldDB" id="A0AAV7K138"/>
<name>A0AAV7K138_9METZ</name>
<reference evidence="2 3" key="1">
    <citation type="journal article" date="2023" name="BMC Biol.">
        <title>The compact genome of the sponge Oopsacas minuta (Hexactinellida) is lacking key metazoan core genes.</title>
        <authorList>
            <person name="Santini S."/>
            <person name="Schenkelaars Q."/>
            <person name="Jourda C."/>
            <person name="Duchesne M."/>
            <person name="Belahbib H."/>
            <person name="Rocher C."/>
            <person name="Selva M."/>
            <person name="Riesgo A."/>
            <person name="Vervoort M."/>
            <person name="Leys S.P."/>
            <person name="Kodjabachian L."/>
            <person name="Le Bivic A."/>
            <person name="Borchiellini C."/>
            <person name="Claverie J.M."/>
            <person name="Renard E."/>
        </authorList>
    </citation>
    <scope>NUCLEOTIDE SEQUENCE [LARGE SCALE GENOMIC DNA]</scope>
    <source>
        <strain evidence="2">SPO-2</strain>
    </source>
</reference>
<evidence type="ECO:0000313" key="3">
    <source>
        <dbReference type="Proteomes" id="UP001165289"/>
    </source>
</evidence>
<proteinExistence type="predicted"/>
<dbReference type="Proteomes" id="UP001165289">
    <property type="component" value="Unassembled WGS sequence"/>
</dbReference>
<protein>
    <submittedName>
        <fullName evidence="2">Uncharacterized protein</fullName>
    </submittedName>
</protein>
<sequence length="134" mass="15286">MYVMYYLFCRYNQSNRDRFQRDISESFYQDYTGGRMGGIGAGISTKGWGTYHGRDWYMGNALCNLAHDPAAPHGVEKSELLRSISRTYSRSLPRSRSASGTRERIWSTNILEDSKKAVSRPRSQSAKSLSKRGK</sequence>
<accession>A0AAV7K138</accession>
<dbReference type="EMBL" id="JAKMXF010000221">
    <property type="protein sequence ID" value="KAI6654932.1"/>
    <property type="molecule type" value="Genomic_DNA"/>
</dbReference>
<feature type="region of interest" description="Disordered" evidence="1">
    <location>
        <begin position="113"/>
        <end position="134"/>
    </location>
</feature>
<organism evidence="2 3">
    <name type="scientific">Oopsacas minuta</name>
    <dbReference type="NCBI Taxonomy" id="111878"/>
    <lineage>
        <taxon>Eukaryota</taxon>
        <taxon>Metazoa</taxon>
        <taxon>Porifera</taxon>
        <taxon>Hexactinellida</taxon>
        <taxon>Hexasterophora</taxon>
        <taxon>Lyssacinosida</taxon>
        <taxon>Leucopsacidae</taxon>
        <taxon>Oopsacas</taxon>
    </lineage>
</organism>
<evidence type="ECO:0000256" key="1">
    <source>
        <dbReference type="SAM" id="MobiDB-lite"/>
    </source>
</evidence>
<gene>
    <name evidence="2" type="ORF">LOD99_2811</name>
</gene>